<organism evidence="1 2">
    <name type="scientific">Eumeta variegata</name>
    <name type="common">Bagworm moth</name>
    <name type="synonym">Eumeta japonica</name>
    <dbReference type="NCBI Taxonomy" id="151549"/>
    <lineage>
        <taxon>Eukaryota</taxon>
        <taxon>Metazoa</taxon>
        <taxon>Ecdysozoa</taxon>
        <taxon>Arthropoda</taxon>
        <taxon>Hexapoda</taxon>
        <taxon>Insecta</taxon>
        <taxon>Pterygota</taxon>
        <taxon>Neoptera</taxon>
        <taxon>Endopterygota</taxon>
        <taxon>Lepidoptera</taxon>
        <taxon>Glossata</taxon>
        <taxon>Ditrysia</taxon>
        <taxon>Tineoidea</taxon>
        <taxon>Psychidae</taxon>
        <taxon>Oiketicinae</taxon>
        <taxon>Eumeta</taxon>
    </lineage>
</organism>
<gene>
    <name evidence="1" type="ORF">EVAR_102083_1</name>
</gene>
<protein>
    <submittedName>
        <fullName evidence="1">Uncharacterized protein</fullName>
    </submittedName>
</protein>
<proteinExistence type="predicted"/>
<dbReference type="EMBL" id="BGZK01000109">
    <property type="protein sequence ID" value="GBP19535.1"/>
    <property type="molecule type" value="Genomic_DNA"/>
</dbReference>
<evidence type="ECO:0000313" key="2">
    <source>
        <dbReference type="Proteomes" id="UP000299102"/>
    </source>
</evidence>
<sequence length="135" mass="15813">MWTCAPPLSCFFTYDLDIQCPFLPVLQYKPRNCYSELPANDALRRFNAPRPFLLLRVLILRHCVSFLTNFTTAGFCALHLHTLLQHYDLNINGRPPDSTRPFLYINEIYTYKYPESLVKPWKRPRRCSAPRSTGT</sequence>
<evidence type="ECO:0000313" key="1">
    <source>
        <dbReference type="EMBL" id="GBP19535.1"/>
    </source>
</evidence>
<name>A0A4C1TZP3_EUMVA</name>
<accession>A0A4C1TZP3</accession>
<keyword evidence="2" id="KW-1185">Reference proteome</keyword>
<reference evidence="1 2" key="1">
    <citation type="journal article" date="2019" name="Commun. Biol.">
        <title>The bagworm genome reveals a unique fibroin gene that provides high tensile strength.</title>
        <authorList>
            <person name="Kono N."/>
            <person name="Nakamura H."/>
            <person name="Ohtoshi R."/>
            <person name="Tomita M."/>
            <person name="Numata K."/>
            <person name="Arakawa K."/>
        </authorList>
    </citation>
    <scope>NUCLEOTIDE SEQUENCE [LARGE SCALE GENOMIC DNA]</scope>
</reference>
<comment type="caution">
    <text evidence="1">The sequence shown here is derived from an EMBL/GenBank/DDBJ whole genome shotgun (WGS) entry which is preliminary data.</text>
</comment>
<dbReference type="Proteomes" id="UP000299102">
    <property type="component" value="Unassembled WGS sequence"/>
</dbReference>
<dbReference type="AlphaFoldDB" id="A0A4C1TZP3"/>